<evidence type="ECO:0000256" key="9">
    <source>
        <dbReference type="ARBA" id="ARBA00023136"/>
    </source>
</evidence>
<dbReference type="InterPro" id="IPR038377">
    <property type="entry name" value="Na/Glc_symporter_sf"/>
</dbReference>
<evidence type="ECO:0000256" key="5">
    <source>
        <dbReference type="ARBA" id="ARBA00022692"/>
    </source>
</evidence>
<keyword evidence="9" id="KW-0472">Membrane</keyword>
<dbReference type="EMBL" id="AJVK01004852">
    <property type="status" value="NOT_ANNOTATED_CDS"/>
    <property type="molecule type" value="Genomic_DNA"/>
</dbReference>
<organism evidence="12 13">
    <name type="scientific">Phlebotomus papatasi</name>
    <name type="common">Sandfly</name>
    <dbReference type="NCBI Taxonomy" id="29031"/>
    <lineage>
        <taxon>Eukaryota</taxon>
        <taxon>Metazoa</taxon>
        <taxon>Ecdysozoa</taxon>
        <taxon>Arthropoda</taxon>
        <taxon>Hexapoda</taxon>
        <taxon>Insecta</taxon>
        <taxon>Pterygota</taxon>
        <taxon>Neoptera</taxon>
        <taxon>Endopterygota</taxon>
        <taxon>Diptera</taxon>
        <taxon>Nematocera</taxon>
        <taxon>Psychodoidea</taxon>
        <taxon>Psychodidae</taxon>
        <taxon>Phlebotomus</taxon>
        <taxon>Phlebotomus</taxon>
    </lineage>
</organism>
<evidence type="ECO:0000256" key="7">
    <source>
        <dbReference type="ARBA" id="ARBA00023053"/>
    </source>
</evidence>
<evidence type="ECO:0000256" key="10">
    <source>
        <dbReference type="ARBA" id="ARBA00023201"/>
    </source>
</evidence>
<comment type="subcellular location">
    <subcellularLocation>
        <location evidence="1">Cell membrane</location>
        <topology evidence="1">Multi-pass membrane protein</topology>
    </subcellularLocation>
</comment>
<evidence type="ECO:0000256" key="3">
    <source>
        <dbReference type="ARBA" id="ARBA00022448"/>
    </source>
</evidence>
<accession>A0A1B0DBD6</accession>
<dbReference type="Proteomes" id="UP000092462">
    <property type="component" value="Unassembled WGS sequence"/>
</dbReference>
<evidence type="ECO:0008006" key="14">
    <source>
        <dbReference type="Google" id="ProtNLM"/>
    </source>
</evidence>
<keyword evidence="7" id="KW-0915">Sodium</keyword>
<dbReference type="PROSITE" id="PS50283">
    <property type="entry name" value="NA_SOLUT_SYMP_3"/>
    <property type="match status" value="1"/>
</dbReference>
<proteinExistence type="inferred from homology"/>
<evidence type="ECO:0000256" key="6">
    <source>
        <dbReference type="ARBA" id="ARBA00022989"/>
    </source>
</evidence>
<dbReference type="InterPro" id="IPR051163">
    <property type="entry name" value="Sodium:Solute_Symporter_SSF"/>
</dbReference>
<dbReference type="VEuPathDB" id="VectorBase:PPAPM1_001862"/>
<dbReference type="AlphaFoldDB" id="A0A1B0DBD6"/>
<dbReference type="InterPro" id="IPR001734">
    <property type="entry name" value="Na/solute_symporter"/>
</dbReference>
<evidence type="ECO:0000256" key="4">
    <source>
        <dbReference type="ARBA" id="ARBA00022475"/>
    </source>
</evidence>
<dbReference type="VEuPathDB" id="VectorBase:PPAI005125"/>
<evidence type="ECO:0000256" key="8">
    <source>
        <dbReference type="ARBA" id="ARBA00023065"/>
    </source>
</evidence>
<name>A0A1B0DBD6_PHLPP</name>
<evidence type="ECO:0000256" key="2">
    <source>
        <dbReference type="ARBA" id="ARBA00006434"/>
    </source>
</evidence>
<evidence type="ECO:0000256" key="11">
    <source>
        <dbReference type="RuleBase" id="RU362091"/>
    </source>
</evidence>
<protein>
    <recommendedName>
        <fullName evidence="14">Sodium/solute symporter</fullName>
    </recommendedName>
</protein>
<keyword evidence="3" id="KW-0813">Transport</keyword>
<evidence type="ECO:0000313" key="12">
    <source>
        <dbReference type="EnsemblMetazoa" id="PPAI005125-PA"/>
    </source>
</evidence>
<dbReference type="PANTHER" id="PTHR42985">
    <property type="entry name" value="SODIUM-COUPLED MONOCARBOXYLATE TRANSPORTER"/>
    <property type="match status" value="1"/>
</dbReference>
<keyword evidence="6" id="KW-1133">Transmembrane helix</keyword>
<sequence length="354" mass="38782">MSMDPFLRSSFLMVSIGLTTMWIAHIGVSPECVQRFLAIPTLSDSRKVVWIFGIGHIIIKLCSVYNGLIVYGKYEDCDPVSDGRVKKADQVFAYYVLDVASSIPGLSGLFVAGIFSAALSSMSSCMNTLAGTFYMDFVKHRYPSLSDETGSRIMKMLVIFIGTTCLGLVFVVEKLGNIFSLGISIGGVTAGTLLGIFTLGMVCPRANTTGARWGAYVSLAIVSGIVLGAQLNIMQGNLKYPSLPLNVHGCNSSDFGNVTSIILNEHHDNSSVPWIFRIGFMYYSVIGMLIVFIVGYPVSLLTGGHDDIDERLLAPFLRGWYRNQRKAKNLTKIVRKDQEMHLFLGTPKDIPSDK</sequence>
<keyword evidence="8" id="KW-0406">Ion transport</keyword>
<dbReference type="GO" id="GO:0015293">
    <property type="term" value="F:symporter activity"/>
    <property type="evidence" value="ECO:0007669"/>
    <property type="project" value="TreeGrafter"/>
</dbReference>
<evidence type="ECO:0000256" key="1">
    <source>
        <dbReference type="ARBA" id="ARBA00004651"/>
    </source>
</evidence>
<keyword evidence="5" id="KW-0812">Transmembrane</keyword>
<dbReference type="PANTHER" id="PTHR42985:SF21">
    <property type="entry name" value="SODIUM-DEPENDENT MULTIVITAMIN TRANSPORTER-LIKE PROTEIN"/>
    <property type="match status" value="1"/>
</dbReference>
<comment type="similarity">
    <text evidence="2 11">Belongs to the sodium:solute symporter (SSF) (TC 2.A.21) family.</text>
</comment>
<dbReference type="GO" id="GO:0006814">
    <property type="term" value="P:sodium ion transport"/>
    <property type="evidence" value="ECO:0007669"/>
    <property type="project" value="UniProtKB-KW"/>
</dbReference>
<dbReference type="GO" id="GO:0005886">
    <property type="term" value="C:plasma membrane"/>
    <property type="evidence" value="ECO:0007669"/>
    <property type="project" value="UniProtKB-SubCell"/>
</dbReference>
<keyword evidence="10" id="KW-0739">Sodium transport</keyword>
<reference evidence="12" key="1">
    <citation type="submission" date="2022-08" db="UniProtKB">
        <authorList>
            <consortium name="EnsemblMetazoa"/>
        </authorList>
    </citation>
    <scope>IDENTIFICATION</scope>
    <source>
        <strain evidence="12">Israel</strain>
    </source>
</reference>
<keyword evidence="13" id="KW-1185">Reference proteome</keyword>
<dbReference type="Pfam" id="PF00474">
    <property type="entry name" value="SSF"/>
    <property type="match status" value="1"/>
</dbReference>
<evidence type="ECO:0000313" key="13">
    <source>
        <dbReference type="Proteomes" id="UP000092462"/>
    </source>
</evidence>
<keyword evidence="4" id="KW-1003">Cell membrane</keyword>
<dbReference type="Gene3D" id="1.20.1730.10">
    <property type="entry name" value="Sodium/glucose cotransporter"/>
    <property type="match status" value="1"/>
</dbReference>
<dbReference type="EnsemblMetazoa" id="PPAI005125-RA">
    <property type="protein sequence ID" value="PPAI005125-PA"/>
    <property type="gene ID" value="PPAI005125"/>
</dbReference>